<organism evidence="1 2">
    <name type="scientific">Larimichthys crocea</name>
    <name type="common">Large yellow croaker</name>
    <name type="synonym">Pseudosciaena crocea</name>
    <dbReference type="NCBI Taxonomy" id="215358"/>
    <lineage>
        <taxon>Eukaryota</taxon>
        <taxon>Metazoa</taxon>
        <taxon>Chordata</taxon>
        <taxon>Craniata</taxon>
        <taxon>Vertebrata</taxon>
        <taxon>Euteleostomi</taxon>
        <taxon>Actinopterygii</taxon>
        <taxon>Neopterygii</taxon>
        <taxon>Teleostei</taxon>
        <taxon>Neoteleostei</taxon>
        <taxon>Acanthomorphata</taxon>
        <taxon>Eupercaria</taxon>
        <taxon>Sciaenidae</taxon>
        <taxon>Larimichthys</taxon>
    </lineage>
</organism>
<dbReference type="EMBL" id="CM011678">
    <property type="protein sequence ID" value="TMS19234.1"/>
    <property type="molecule type" value="Genomic_DNA"/>
</dbReference>
<dbReference type="Proteomes" id="UP000793456">
    <property type="component" value="Chromosome V"/>
</dbReference>
<accession>A0ACD3RKK2</accession>
<sequence length="260" mass="28636">HNLKVSFFTRTHGQAKRPTPKAKACYGLRCSPAQYTALVGSPHLPVCGSHPDSLYRVQHRSGTTYSHSWVLHPTPSPTPTLSPSPKKMSVSLTTDIQQEGESGPLIEPCSRGKTSPQPQGTKEGTGEGLEPEDSSPQDAQKRAPNHSHGRKRAKSNAKLKLVRSLAVCEESSGPFSNDGPPESDIIQLHISCPSDKEEEKSSKDEYENEEKEKKDKTPRKMLSRDSSQEYTDSTGIDVHEFLVNTLKNNPRFVGRRLRGG</sequence>
<feature type="non-terminal residue" evidence="1">
    <location>
        <position position="1"/>
    </location>
</feature>
<reference evidence="1" key="1">
    <citation type="submission" date="2018-11" db="EMBL/GenBank/DDBJ databases">
        <title>The sequence and de novo assembly of Larimichthys crocea genome using PacBio and Hi-C technologies.</title>
        <authorList>
            <person name="Xu P."/>
            <person name="Chen B."/>
            <person name="Zhou Z."/>
            <person name="Ke Q."/>
            <person name="Wu Y."/>
            <person name="Bai H."/>
            <person name="Pu F."/>
        </authorList>
    </citation>
    <scope>NUCLEOTIDE SEQUENCE</scope>
    <source>
        <tissue evidence="1">Muscle</tissue>
    </source>
</reference>
<proteinExistence type="predicted"/>
<protein>
    <submittedName>
        <fullName evidence="1">Uncharacterized protein</fullName>
    </submittedName>
</protein>
<name>A0ACD3RKK2_LARCR</name>
<evidence type="ECO:0000313" key="1">
    <source>
        <dbReference type="EMBL" id="TMS19234.1"/>
    </source>
</evidence>
<comment type="caution">
    <text evidence="1">The sequence shown here is derived from an EMBL/GenBank/DDBJ whole genome shotgun (WGS) entry which is preliminary data.</text>
</comment>
<evidence type="ECO:0000313" key="2">
    <source>
        <dbReference type="Proteomes" id="UP000793456"/>
    </source>
</evidence>
<gene>
    <name evidence="1" type="ORF">E3U43_003555</name>
</gene>
<keyword evidence="2" id="KW-1185">Reference proteome</keyword>